<feature type="signal peptide" evidence="2">
    <location>
        <begin position="1"/>
        <end position="19"/>
    </location>
</feature>
<dbReference type="PANTHER" id="PTHR48081">
    <property type="entry name" value="AB HYDROLASE SUPERFAMILY PROTEIN C4A8.06C"/>
    <property type="match status" value="1"/>
</dbReference>
<dbReference type="Gene3D" id="3.40.50.1820">
    <property type="entry name" value="alpha/beta hydrolase"/>
    <property type="match status" value="1"/>
</dbReference>
<dbReference type="InterPro" id="IPR049492">
    <property type="entry name" value="BD-FAE-like_dom"/>
</dbReference>
<dbReference type="AlphaFoldDB" id="A0A517Y4M3"/>
<dbReference type="GO" id="GO:0046555">
    <property type="term" value="F:acetylxylan esterase activity"/>
    <property type="evidence" value="ECO:0007669"/>
    <property type="project" value="UniProtKB-EC"/>
</dbReference>
<dbReference type="EC" id="3.1.1.72" evidence="4"/>
<keyword evidence="2" id="KW-0732">Signal</keyword>
<evidence type="ECO:0000313" key="4">
    <source>
        <dbReference type="EMBL" id="QDU25177.1"/>
    </source>
</evidence>
<dbReference type="SUPFAM" id="SSF53474">
    <property type="entry name" value="alpha/beta-Hydrolases"/>
    <property type="match status" value="1"/>
</dbReference>
<dbReference type="Pfam" id="PF20434">
    <property type="entry name" value="BD-FAE"/>
    <property type="match status" value="1"/>
</dbReference>
<keyword evidence="5" id="KW-1185">Reference proteome</keyword>
<sequence length="310" mass="33606" precursor="true">MHRTCGCLMLMLCGVMANAQDAPTASRPASEALLKKILGAGTPEPIRLWEGEPPKFLKDGPAEEVDDHGRIKLVTVPTISVYLPPAEKRTGQAIVVCAGGGYGGLDWRTHVVYAADVFVPKGVAIIGLKYRLRPPHKVDNAGIQQLTLLDAQRAIRLVRSRAKEWGLDPQQIGIAGYSAGANLAMNAAANFDAGDPESADPIERISCRPDFAVGLATWHWRQKESPFTFRADSPPVFLVHATNDGINGGGAPIELPREIEADLTRLKVPVHFAVFDEGAHGVGNLIPQRVKNGFAPAKWPELLLEWLKKK</sequence>
<feature type="domain" description="BD-FAE-like" evidence="3">
    <location>
        <begin position="81"/>
        <end position="188"/>
    </location>
</feature>
<dbReference type="PANTHER" id="PTHR48081:SF6">
    <property type="entry name" value="PEPTIDASE S9 PROLYL OLIGOPEPTIDASE CATALYTIC DOMAIN-CONTAINING PROTEIN"/>
    <property type="match status" value="1"/>
</dbReference>
<accession>A0A517Y4M3</accession>
<reference evidence="4 5" key="1">
    <citation type="submission" date="2019-02" db="EMBL/GenBank/DDBJ databases">
        <title>Deep-cultivation of Planctomycetes and their phenomic and genomic characterization uncovers novel biology.</title>
        <authorList>
            <person name="Wiegand S."/>
            <person name="Jogler M."/>
            <person name="Boedeker C."/>
            <person name="Pinto D."/>
            <person name="Vollmers J."/>
            <person name="Rivas-Marin E."/>
            <person name="Kohn T."/>
            <person name="Peeters S.H."/>
            <person name="Heuer A."/>
            <person name="Rast P."/>
            <person name="Oberbeckmann S."/>
            <person name="Bunk B."/>
            <person name="Jeske O."/>
            <person name="Meyerdierks A."/>
            <person name="Storesund J.E."/>
            <person name="Kallscheuer N."/>
            <person name="Luecker S."/>
            <person name="Lage O.M."/>
            <person name="Pohl T."/>
            <person name="Merkel B.J."/>
            <person name="Hornburger P."/>
            <person name="Mueller R.-W."/>
            <person name="Bruemmer F."/>
            <person name="Labrenz M."/>
            <person name="Spormann A.M."/>
            <person name="Op den Camp H."/>
            <person name="Overmann J."/>
            <person name="Amann R."/>
            <person name="Jetten M.S.M."/>
            <person name="Mascher T."/>
            <person name="Medema M.H."/>
            <person name="Devos D.P."/>
            <person name="Kaster A.-K."/>
            <person name="Ovreas L."/>
            <person name="Rohde M."/>
            <person name="Galperin M.Y."/>
            <person name="Jogler C."/>
        </authorList>
    </citation>
    <scope>NUCLEOTIDE SEQUENCE [LARGE SCALE GENOMIC DNA]</scope>
    <source>
        <strain evidence="4 5">ETA_A8</strain>
    </source>
</reference>
<feature type="chain" id="PRO_5021751342" evidence="2">
    <location>
        <begin position="20"/>
        <end position="310"/>
    </location>
</feature>
<dbReference type="InterPro" id="IPR029058">
    <property type="entry name" value="AB_hydrolase_fold"/>
</dbReference>
<protein>
    <submittedName>
        <fullName evidence="4">Acetylxylan esterase</fullName>
        <ecNumber evidence="4">3.1.1.72</ecNumber>
    </submittedName>
</protein>
<evidence type="ECO:0000256" key="2">
    <source>
        <dbReference type="SAM" id="SignalP"/>
    </source>
</evidence>
<evidence type="ECO:0000313" key="5">
    <source>
        <dbReference type="Proteomes" id="UP000315017"/>
    </source>
</evidence>
<dbReference type="RefSeq" id="WP_145083678.1">
    <property type="nucleotide sequence ID" value="NZ_CP036274.1"/>
</dbReference>
<dbReference type="KEGG" id="aagg:ETAA8_02390"/>
<evidence type="ECO:0000259" key="3">
    <source>
        <dbReference type="Pfam" id="PF20434"/>
    </source>
</evidence>
<dbReference type="OrthoDB" id="9794725at2"/>
<organism evidence="4 5">
    <name type="scientific">Anatilimnocola aggregata</name>
    <dbReference type="NCBI Taxonomy" id="2528021"/>
    <lineage>
        <taxon>Bacteria</taxon>
        <taxon>Pseudomonadati</taxon>
        <taxon>Planctomycetota</taxon>
        <taxon>Planctomycetia</taxon>
        <taxon>Pirellulales</taxon>
        <taxon>Pirellulaceae</taxon>
        <taxon>Anatilimnocola</taxon>
    </lineage>
</organism>
<keyword evidence="1 4" id="KW-0378">Hydrolase</keyword>
<gene>
    <name evidence="4" type="primary">axeA1_1</name>
    <name evidence="4" type="ORF">ETAA8_02390</name>
</gene>
<evidence type="ECO:0000256" key="1">
    <source>
        <dbReference type="ARBA" id="ARBA00022801"/>
    </source>
</evidence>
<dbReference type="Proteomes" id="UP000315017">
    <property type="component" value="Chromosome"/>
</dbReference>
<dbReference type="InterPro" id="IPR050300">
    <property type="entry name" value="GDXG_lipolytic_enzyme"/>
</dbReference>
<dbReference type="EMBL" id="CP036274">
    <property type="protein sequence ID" value="QDU25177.1"/>
    <property type="molecule type" value="Genomic_DNA"/>
</dbReference>
<proteinExistence type="predicted"/>
<name>A0A517Y4M3_9BACT</name>